<evidence type="ECO:0000313" key="3">
    <source>
        <dbReference type="EMBL" id="KAA8529403.1"/>
    </source>
</evidence>
<keyword evidence="4" id="KW-1185">Reference proteome</keyword>
<dbReference type="EMBL" id="CM018044">
    <property type="protein sequence ID" value="KAA8529403.1"/>
    <property type="molecule type" value="Genomic_DNA"/>
</dbReference>
<feature type="compositionally biased region" description="Basic and acidic residues" evidence="2">
    <location>
        <begin position="1"/>
        <end position="15"/>
    </location>
</feature>
<name>A0A5J5AEI4_9ASTE</name>
<comment type="similarity">
    <text evidence="1">Belongs to the endosulfine family.</text>
</comment>
<accession>A0A5J5AEI4</accession>
<evidence type="ECO:0000256" key="1">
    <source>
        <dbReference type="ARBA" id="ARBA00010520"/>
    </source>
</evidence>
<reference evidence="3 4" key="1">
    <citation type="submission" date="2019-09" db="EMBL/GenBank/DDBJ databases">
        <title>A chromosome-level genome assembly of the Chinese tupelo Nyssa sinensis.</title>
        <authorList>
            <person name="Yang X."/>
            <person name="Kang M."/>
            <person name="Yang Y."/>
            <person name="Xiong H."/>
            <person name="Wang M."/>
            <person name="Zhang Z."/>
            <person name="Wang Z."/>
            <person name="Wu H."/>
            <person name="Ma T."/>
            <person name="Liu J."/>
            <person name="Xi Z."/>
        </authorList>
    </citation>
    <scope>NUCLEOTIDE SEQUENCE [LARGE SCALE GENOMIC DNA]</scope>
    <source>
        <strain evidence="3">J267</strain>
        <tissue evidence="3">Leaf</tissue>
    </source>
</reference>
<gene>
    <name evidence="3" type="ORF">F0562_033798</name>
</gene>
<evidence type="ECO:0000313" key="4">
    <source>
        <dbReference type="Proteomes" id="UP000325577"/>
    </source>
</evidence>
<dbReference type="GO" id="GO:0004864">
    <property type="term" value="F:protein phosphatase inhibitor activity"/>
    <property type="evidence" value="ECO:0007669"/>
    <property type="project" value="TreeGrafter"/>
</dbReference>
<proteinExistence type="inferred from homology"/>
<dbReference type="PANTHER" id="PTHR10358">
    <property type="entry name" value="ENDOSULFINE"/>
    <property type="match status" value="1"/>
</dbReference>
<feature type="region of interest" description="Disordered" evidence="2">
    <location>
        <begin position="1"/>
        <end position="73"/>
    </location>
</feature>
<evidence type="ECO:0000256" key="2">
    <source>
        <dbReference type="SAM" id="MobiDB-lite"/>
    </source>
</evidence>
<organism evidence="3 4">
    <name type="scientific">Nyssa sinensis</name>
    <dbReference type="NCBI Taxonomy" id="561372"/>
    <lineage>
        <taxon>Eukaryota</taxon>
        <taxon>Viridiplantae</taxon>
        <taxon>Streptophyta</taxon>
        <taxon>Embryophyta</taxon>
        <taxon>Tracheophyta</taxon>
        <taxon>Spermatophyta</taxon>
        <taxon>Magnoliopsida</taxon>
        <taxon>eudicotyledons</taxon>
        <taxon>Gunneridae</taxon>
        <taxon>Pentapetalae</taxon>
        <taxon>asterids</taxon>
        <taxon>Cornales</taxon>
        <taxon>Nyssaceae</taxon>
        <taxon>Nyssa</taxon>
    </lineage>
</organism>
<dbReference type="Proteomes" id="UP000325577">
    <property type="component" value="Linkage Group LG20"/>
</dbReference>
<protein>
    <submittedName>
        <fullName evidence="3">Uncharacterized protein</fullName>
    </submittedName>
</protein>
<dbReference type="GO" id="GO:0005737">
    <property type="term" value="C:cytoplasm"/>
    <property type="evidence" value="ECO:0007669"/>
    <property type="project" value="TreeGrafter"/>
</dbReference>
<dbReference type="AlphaFoldDB" id="A0A5J5AEI4"/>
<dbReference type="InterPro" id="IPR006760">
    <property type="entry name" value="Endosulphine"/>
</dbReference>
<sequence length="181" mass="20713">MLPWDHEKIDHDDQMNFRGQAEAQPPAISSPQKKVIFPRSFTTQPLALGWERPPQSGTRHLLGNRRQNFSGDAPVRYPLSSLEKKMSEANVEVAKELDPVNNTPNHQADVDPSVEDAKQSDLNEENPMPSPQQEEETIKKKYGGMLPKKPTLISKDHEHVHFLILLIGHWESKDHRRPKDH</sequence>
<feature type="region of interest" description="Disordered" evidence="2">
    <location>
        <begin position="90"/>
        <end position="143"/>
    </location>
</feature>
<dbReference type="PANTHER" id="PTHR10358:SF6">
    <property type="entry name" value="ENDOSULFINE, ISOFORM A"/>
    <property type="match status" value="1"/>
</dbReference>